<proteinExistence type="predicted"/>
<feature type="region of interest" description="Disordered" evidence="3">
    <location>
        <begin position="1"/>
        <end position="22"/>
    </location>
</feature>
<evidence type="ECO:0000313" key="4">
    <source>
        <dbReference type="EMBL" id="CAC5402624.1"/>
    </source>
</evidence>
<dbReference type="GO" id="GO:0000175">
    <property type="term" value="F:3'-5'-RNA exonuclease activity"/>
    <property type="evidence" value="ECO:0007669"/>
    <property type="project" value="InterPro"/>
</dbReference>
<dbReference type="PANTHER" id="PTHR11046">
    <property type="entry name" value="OLIGORIBONUCLEASE, MITOCHONDRIAL"/>
    <property type="match status" value="1"/>
</dbReference>
<keyword evidence="1" id="KW-0378">Hydrolase</keyword>
<sequence length="769" mass="87933">MWQSQISSDKNEQHLPTNNNKSIRLSHHRDEIIISIPNFYHVTPNLRIFTSAKDAILFHFVTNEYAVINPSNTIIDELTLLNEDSIPVHVLNLSTCITLENTSTSSDTQFPASQDLFSSADEGLDGSCDLFSELSVDGNSECDKKRNFQISDDSDSHSVDGNVKELHRYICKLLKKPEQSVNSSSLHNKVKKVINEIKRLKKNCDKSQLETFYKQNFELPQQNLKRKSNEIISDDVSKSKQNKKSVCGDSCSETIKHLSNKVKQLNGKIRQINISKLNLQIKRQRKYINDLKVYKKKHKIKKNIFSKPLLYDKSTQCNSMKNIISELKTSIDNLECMAEEKIENVTEETKMFIFRNSTKGKPFTDRLRQVYYCFRSRKIGLEHIAPLIISVLSLADITLTLDDLPSISTAAKLTSELGIVARNHVKDELAPLDKITMQRDATTKKGRHFVGLEIATGGKVLTAGLREVSNGKASTYVSCTNEIIKDIEITTKNYTVRALSNDNILAILRALGLISKIFTEPYWKKAGGEIETALGMGNIYNRLVEFLEICIANPELVLTENGIKLFYGPDFPDDDIYSYLLKPCNLDYFTKDIIVKFCFELKVKCMQLFKDFMPTGKYYAPNDEILNICKSCPSNNISVERLMAKMDNCIVNAPTYNTNSMESVIMFKNNNTQEWLYKKTDAETTEIIANARTQNNKFLSDIKCRKKDLFHQNIETIRQRQINESNRQVKLNVEMQTALDVFNRNGIWNTDSKIKEELAKINKKKRTKL</sequence>
<protein>
    <submittedName>
        <fullName evidence="4">Uncharacterized protein</fullName>
    </submittedName>
</protein>
<dbReference type="AlphaFoldDB" id="A0A6J8D674"/>
<dbReference type="EMBL" id="CACVKT020006553">
    <property type="protein sequence ID" value="CAC5402624.1"/>
    <property type="molecule type" value="Genomic_DNA"/>
</dbReference>
<dbReference type="PANTHER" id="PTHR11046:SF25">
    <property type="match status" value="1"/>
</dbReference>
<evidence type="ECO:0000256" key="1">
    <source>
        <dbReference type="ARBA" id="ARBA00022722"/>
    </source>
</evidence>
<evidence type="ECO:0000256" key="3">
    <source>
        <dbReference type="SAM" id="MobiDB-lite"/>
    </source>
</evidence>
<dbReference type="Proteomes" id="UP000507470">
    <property type="component" value="Unassembled WGS sequence"/>
</dbReference>
<evidence type="ECO:0000313" key="5">
    <source>
        <dbReference type="Proteomes" id="UP000507470"/>
    </source>
</evidence>
<accession>A0A6J8D674</accession>
<keyword evidence="1" id="KW-0540">Nuclease</keyword>
<dbReference type="OrthoDB" id="6064891at2759"/>
<keyword evidence="5" id="KW-1185">Reference proteome</keyword>
<evidence type="ECO:0000256" key="2">
    <source>
        <dbReference type="SAM" id="Coils"/>
    </source>
</evidence>
<name>A0A6J8D674_MYTCO</name>
<dbReference type="InterPro" id="IPR022894">
    <property type="entry name" value="Oligoribonuclease"/>
</dbReference>
<keyword evidence="2" id="KW-0175">Coiled coil</keyword>
<feature type="coiled-coil region" evidence="2">
    <location>
        <begin position="183"/>
        <end position="210"/>
    </location>
</feature>
<reference evidence="4 5" key="1">
    <citation type="submission" date="2020-06" db="EMBL/GenBank/DDBJ databases">
        <authorList>
            <person name="Li R."/>
            <person name="Bekaert M."/>
        </authorList>
    </citation>
    <scope>NUCLEOTIDE SEQUENCE [LARGE SCALE GENOMIC DNA]</scope>
    <source>
        <strain evidence="5">wild</strain>
    </source>
</reference>
<gene>
    <name evidence="4" type="ORF">MCOR_36557</name>
</gene>
<organism evidence="4 5">
    <name type="scientific">Mytilus coruscus</name>
    <name type="common">Sea mussel</name>
    <dbReference type="NCBI Taxonomy" id="42192"/>
    <lineage>
        <taxon>Eukaryota</taxon>
        <taxon>Metazoa</taxon>
        <taxon>Spiralia</taxon>
        <taxon>Lophotrochozoa</taxon>
        <taxon>Mollusca</taxon>
        <taxon>Bivalvia</taxon>
        <taxon>Autobranchia</taxon>
        <taxon>Pteriomorphia</taxon>
        <taxon>Mytilida</taxon>
        <taxon>Mytiloidea</taxon>
        <taxon>Mytilidae</taxon>
        <taxon>Mytilinae</taxon>
        <taxon>Mytilus</taxon>
    </lineage>
</organism>